<dbReference type="GeneID" id="78512340"/>
<comment type="similarity">
    <text evidence="1 13 17">Belongs to the NAD-dependent glycerol-3-phosphate dehydrogenase family.</text>
</comment>
<protein>
    <recommendedName>
        <fullName evidence="11 13">Glycerol-3-phosphate dehydrogenase [NAD(P)+]</fullName>
        <ecNumber evidence="10 13">1.1.1.94</ecNumber>
    </recommendedName>
    <alternativeName>
        <fullName evidence="13">NAD(P)(+)-dependent glycerol-3-phosphate dehydrogenase</fullName>
    </alternativeName>
    <alternativeName>
        <fullName evidence="12 13">NAD(P)H-dependent dihydroxyacetone-phosphate reductase</fullName>
    </alternativeName>
</protein>
<evidence type="ECO:0000313" key="21">
    <source>
        <dbReference type="Proteomes" id="UP000000333"/>
    </source>
</evidence>
<dbReference type="NCBIfam" id="NF000940">
    <property type="entry name" value="PRK00094.1-2"/>
    <property type="match status" value="1"/>
</dbReference>
<comment type="catalytic activity">
    <reaction evidence="9">
        <text>sn-glycerol 3-phosphate + NADP(+) = dihydroxyacetone phosphate + NADPH + H(+)</text>
        <dbReference type="Rhea" id="RHEA:11096"/>
        <dbReference type="ChEBI" id="CHEBI:15378"/>
        <dbReference type="ChEBI" id="CHEBI:57597"/>
        <dbReference type="ChEBI" id="CHEBI:57642"/>
        <dbReference type="ChEBI" id="CHEBI:57783"/>
        <dbReference type="ChEBI" id="CHEBI:58349"/>
        <dbReference type="EC" id="1.1.1.94"/>
    </reaction>
    <physiologicalReaction direction="right-to-left" evidence="9">
        <dbReference type="Rhea" id="RHEA:11098"/>
    </physiologicalReaction>
</comment>
<evidence type="ECO:0000256" key="5">
    <source>
        <dbReference type="ARBA" id="ARBA00023027"/>
    </source>
</evidence>
<feature type="binding site" evidence="16">
    <location>
        <position position="257"/>
    </location>
    <ligand>
        <name>NAD(+)</name>
        <dbReference type="ChEBI" id="CHEBI:57540"/>
    </ligand>
</feature>
<gene>
    <name evidence="13" type="primary">gpsA</name>
    <name evidence="20" type="ordered locus">Olsu_0920</name>
</gene>
<dbReference type="Gene3D" id="1.10.1040.10">
    <property type="entry name" value="N-(1-d-carboxylethyl)-l-norvaline Dehydrogenase, domain 2"/>
    <property type="match status" value="1"/>
</dbReference>
<dbReference type="Pfam" id="PF01210">
    <property type="entry name" value="NAD_Gly3P_dh_N"/>
    <property type="match status" value="1"/>
</dbReference>
<keyword evidence="5 13" id="KW-0520">NAD</keyword>
<comment type="caution">
    <text evidence="13">Lacks conserved residue(s) required for the propagation of feature annotation.</text>
</comment>
<evidence type="ECO:0000256" key="15">
    <source>
        <dbReference type="PIRSR" id="PIRSR000114-2"/>
    </source>
</evidence>
<keyword evidence="2 13" id="KW-0444">Lipid biosynthesis</keyword>
<comment type="function">
    <text evidence="13">Catalyzes the reduction of the glycolytic intermediate dihydroxyacetone phosphate (DHAP) to sn-glycerol 3-phosphate (G3P), the key precursor for phospholipid synthesis.</text>
</comment>
<dbReference type="GO" id="GO:0006650">
    <property type="term" value="P:glycerophospholipid metabolic process"/>
    <property type="evidence" value="ECO:0007669"/>
    <property type="project" value="UniProtKB-UniRule"/>
</dbReference>
<evidence type="ECO:0000256" key="9">
    <source>
        <dbReference type="ARBA" id="ARBA00052716"/>
    </source>
</evidence>
<dbReference type="GO" id="GO:0141153">
    <property type="term" value="F:glycerol-3-phosphate dehydrogenase (NADP+) activity"/>
    <property type="evidence" value="ECO:0007669"/>
    <property type="project" value="RHEA"/>
</dbReference>
<feature type="binding site" evidence="13">
    <location>
        <position position="109"/>
    </location>
    <ligand>
        <name>sn-glycerol 3-phosphate</name>
        <dbReference type="ChEBI" id="CHEBI:57597"/>
    </ligand>
</feature>
<keyword evidence="4 13" id="KW-0560">Oxidoreductase</keyword>
<feature type="active site" description="Proton acceptor" evidence="13 14">
    <location>
        <position position="193"/>
    </location>
</feature>
<keyword evidence="3 13" id="KW-0521">NADP</keyword>
<evidence type="ECO:0000256" key="17">
    <source>
        <dbReference type="RuleBase" id="RU000437"/>
    </source>
</evidence>
<evidence type="ECO:0000256" key="13">
    <source>
        <dbReference type="HAMAP-Rule" id="MF_00394"/>
    </source>
</evidence>
<evidence type="ECO:0000256" key="4">
    <source>
        <dbReference type="ARBA" id="ARBA00023002"/>
    </source>
</evidence>
<evidence type="ECO:0000256" key="8">
    <source>
        <dbReference type="ARBA" id="ARBA00023264"/>
    </source>
</evidence>
<keyword evidence="6 13" id="KW-0443">Lipid metabolism</keyword>
<keyword evidence="7 13" id="KW-0594">Phospholipid biosynthesis</keyword>
<feature type="binding site" evidence="13">
    <location>
        <position position="283"/>
    </location>
    <ligand>
        <name>NADPH</name>
        <dbReference type="ChEBI" id="CHEBI:57783"/>
    </ligand>
</feature>
<dbReference type="InterPro" id="IPR006109">
    <property type="entry name" value="G3P_DH_NAD-dep_C"/>
</dbReference>
<organism evidence="20 21">
    <name type="scientific">Olsenella uli (strain ATCC 49627 / DSM 7084 / CCUG 31166 / CIP 109912 / JCM 12494 / LMG 11480 / NCIMB 702895 / VPI D76D-27C)</name>
    <name type="common">Lactobacillus uli</name>
    <dbReference type="NCBI Taxonomy" id="633147"/>
    <lineage>
        <taxon>Bacteria</taxon>
        <taxon>Bacillati</taxon>
        <taxon>Actinomycetota</taxon>
        <taxon>Coriobacteriia</taxon>
        <taxon>Coriobacteriales</taxon>
        <taxon>Atopobiaceae</taxon>
        <taxon>Olsenella</taxon>
    </lineage>
</organism>
<feature type="binding site" evidence="13">
    <location>
        <position position="246"/>
    </location>
    <ligand>
        <name>sn-glycerol 3-phosphate</name>
        <dbReference type="ChEBI" id="CHEBI:57597"/>
    </ligand>
</feature>
<dbReference type="EC" id="1.1.1.94" evidence="10 13"/>
<dbReference type="GO" id="GO:0005975">
    <property type="term" value="P:carbohydrate metabolic process"/>
    <property type="evidence" value="ECO:0007669"/>
    <property type="project" value="InterPro"/>
</dbReference>
<keyword evidence="21" id="KW-1185">Reference proteome</keyword>
<comment type="catalytic activity">
    <reaction evidence="13">
        <text>sn-glycerol 3-phosphate + NAD(+) = dihydroxyacetone phosphate + NADH + H(+)</text>
        <dbReference type="Rhea" id="RHEA:11092"/>
        <dbReference type="ChEBI" id="CHEBI:15378"/>
        <dbReference type="ChEBI" id="CHEBI:57540"/>
        <dbReference type="ChEBI" id="CHEBI:57597"/>
        <dbReference type="ChEBI" id="CHEBI:57642"/>
        <dbReference type="ChEBI" id="CHEBI:57945"/>
        <dbReference type="EC" id="1.1.1.94"/>
    </reaction>
</comment>
<feature type="binding site" evidence="16">
    <location>
        <position position="142"/>
    </location>
    <ligand>
        <name>NAD(+)</name>
        <dbReference type="ChEBI" id="CHEBI:57540"/>
    </ligand>
</feature>
<evidence type="ECO:0000259" key="18">
    <source>
        <dbReference type="Pfam" id="PF01210"/>
    </source>
</evidence>
<dbReference type="InterPro" id="IPR011128">
    <property type="entry name" value="G3P_DH_NAD-dep_N"/>
</dbReference>
<evidence type="ECO:0000256" key="3">
    <source>
        <dbReference type="ARBA" id="ARBA00022857"/>
    </source>
</evidence>
<feature type="binding site" evidence="15">
    <location>
        <begin position="257"/>
        <end position="258"/>
    </location>
    <ligand>
        <name>substrate</name>
    </ligand>
</feature>
<feature type="binding site" evidence="15">
    <location>
        <position position="109"/>
    </location>
    <ligand>
        <name>substrate</name>
    </ligand>
</feature>
<dbReference type="GO" id="GO:0008654">
    <property type="term" value="P:phospholipid biosynthetic process"/>
    <property type="evidence" value="ECO:0007669"/>
    <property type="project" value="UniProtKB-KW"/>
</dbReference>
<comment type="subcellular location">
    <subcellularLocation>
        <location evidence="13">Cytoplasm</location>
    </subcellularLocation>
</comment>
<dbReference type="InterPro" id="IPR013328">
    <property type="entry name" value="6PGD_dom2"/>
</dbReference>
<dbReference type="Proteomes" id="UP000000333">
    <property type="component" value="Chromosome"/>
</dbReference>
<dbReference type="GO" id="GO:0005829">
    <property type="term" value="C:cytosol"/>
    <property type="evidence" value="ECO:0007669"/>
    <property type="project" value="TreeGrafter"/>
</dbReference>
<dbReference type="PIRSF" id="PIRSF000114">
    <property type="entry name" value="Glycerol-3-P_dh"/>
    <property type="match status" value="1"/>
</dbReference>
<feature type="binding site" evidence="13">
    <location>
        <position position="281"/>
    </location>
    <ligand>
        <name>NADPH</name>
        <dbReference type="ChEBI" id="CHEBI:57783"/>
    </ligand>
</feature>
<dbReference type="SUPFAM" id="SSF48179">
    <property type="entry name" value="6-phosphogluconate dehydrogenase C-terminal domain-like"/>
    <property type="match status" value="1"/>
</dbReference>
<feature type="binding site" evidence="13">
    <location>
        <position position="257"/>
    </location>
    <ligand>
        <name>NADPH</name>
        <dbReference type="ChEBI" id="CHEBI:57783"/>
    </ligand>
</feature>
<feature type="binding site" evidence="13">
    <location>
        <position position="193"/>
    </location>
    <ligand>
        <name>sn-glycerol 3-phosphate</name>
        <dbReference type="ChEBI" id="CHEBI:57597"/>
    </ligand>
</feature>
<evidence type="ECO:0000256" key="7">
    <source>
        <dbReference type="ARBA" id="ARBA00023209"/>
    </source>
</evidence>
<dbReference type="HOGENOM" id="CLU_033449_0_2_11"/>
<keyword evidence="8 13" id="KW-1208">Phospholipid metabolism</keyword>
<keyword evidence="13" id="KW-0547">Nucleotide-binding</keyword>
<feature type="binding site" evidence="13">
    <location>
        <position position="142"/>
    </location>
    <ligand>
        <name>NADPH</name>
        <dbReference type="ChEBI" id="CHEBI:57783"/>
    </ligand>
</feature>
<dbReference type="PROSITE" id="PS00957">
    <property type="entry name" value="NAD_G3PDH"/>
    <property type="match status" value="1"/>
</dbReference>
<dbReference type="GO" id="GO:0141152">
    <property type="term" value="F:glycerol-3-phosphate dehydrogenase (NAD+) activity"/>
    <property type="evidence" value="ECO:0007669"/>
    <property type="project" value="RHEA"/>
</dbReference>
<name>E1R067_OLSUV</name>
<evidence type="ECO:0000256" key="10">
    <source>
        <dbReference type="ARBA" id="ARBA00066687"/>
    </source>
</evidence>
<dbReference type="PANTHER" id="PTHR11728">
    <property type="entry name" value="GLYCEROL-3-PHOSPHATE DEHYDROGENASE"/>
    <property type="match status" value="1"/>
</dbReference>
<dbReference type="FunFam" id="1.10.1040.10:FF:000001">
    <property type="entry name" value="Glycerol-3-phosphate dehydrogenase [NAD(P)+]"/>
    <property type="match status" value="1"/>
</dbReference>
<dbReference type="PANTHER" id="PTHR11728:SF1">
    <property type="entry name" value="GLYCEROL-3-PHOSPHATE DEHYDROGENASE [NAD(+)] 2, CHLOROPLASTIC"/>
    <property type="match status" value="1"/>
</dbReference>
<dbReference type="InterPro" id="IPR006168">
    <property type="entry name" value="G3P_DH_NAD-dep"/>
</dbReference>
<keyword evidence="13" id="KW-0963">Cytoplasm</keyword>
<comment type="pathway">
    <text evidence="13">Membrane lipid metabolism; glycerophospholipid metabolism.</text>
</comment>
<dbReference type="HAMAP" id="MF_00394">
    <property type="entry name" value="NAD_Glyc3P_dehydrog"/>
    <property type="match status" value="1"/>
</dbReference>
<dbReference type="NCBIfam" id="NF000942">
    <property type="entry name" value="PRK00094.1-4"/>
    <property type="match status" value="1"/>
</dbReference>
<evidence type="ECO:0000259" key="19">
    <source>
        <dbReference type="Pfam" id="PF07479"/>
    </source>
</evidence>
<evidence type="ECO:0000256" key="2">
    <source>
        <dbReference type="ARBA" id="ARBA00022516"/>
    </source>
</evidence>
<feature type="binding site" evidence="13">
    <location>
        <position position="14"/>
    </location>
    <ligand>
        <name>NADPH</name>
        <dbReference type="ChEBI" id="CHEBI:57783"/>
    </ligand>
</feature>
<feature type="binding site" evidence="13">
    <location>
        <position position="109"/>
    </location>
    <ligand>
        <name>NADPH</name>
        <dbReference type="ChEBI" id="CHEBI:57783"/>
    </ligand>
</feature>
<reference evidence="20 21" key="1">
    <citation type="journal article" date="2010" name="Stand. Genomic Sci.">
        <title>Complete genome sequence of Olsenella uli type strain (VPI D76D-27C).</title>
        <authorList>
            <person name="Goker M."/>
            <person name="Held B."/>
            <person name="Lucas S."/>
            <person name="Nolan M."/>
            <person name="Yasawong M."/>
            <person name="Glavina Del Rio T."/>
            <person name="Tice H."/>
            <person name="Cheng J.F."/>
            <person name="Bruce D."/>
            <person name="Detter J.C."/>
            <person name="Tapia R."/>
            <person name="Han C."/>
            <person name="Goodwin L."/>
            <person name="Pitluck S."/>
            <person name="Liolios K."/>
            <person name="Ivanova N."/>
            <person name="Mavromatis K."/>
            <person name="Mikhailova N."/>
            <person name="Pati A."/>
            <person name="Chen A."/>
            <person name="Palaniappan K."/>
            <person name="Land M."/>
            <person name="Hauser L."/>
            <person name="Chang Y.J."/>
            <person name="Jeffries C.D."/>
            <person name="Rohde M."/>
            <person name="Sikorski J."/>
            <person name="Pukall R."/>
            <person name="Woyke T."/>
            <person name="Bristow J."/>
            <person name="Eisen J.A."/>
            <person name="Markowitz V."/>
            <person name="Hugenholtz P."/>
            <person name="Kyrpides N.C."/>
            <person name="Klenk H.P."/>
            <person name="Lapidus A."/>
        </authorList>
    </citation>
    <scope>NUCLEOTIDE SEQUENCE [LARGE SCALE GENOMIC DNA]</scope>
    <source>
        <strain evidence="21">ATCC 49627 / DSM 7084 / CIP 109912 / JCM 12494 / NCIMB 702895 / VPI D76D-27C</strain>
    </source>
</reference>
<dbReference type="OrthoDB" id="9812273at2"/>
<feature type="domain" description="Glycerol-3-phosphate dehydrogenase NAD-dependent C-terminal" evidence="19">
    <location>
        <begin position="182"/>
        <end position="322"/>
    </location>
</feature>
<feature type="binding site" evidence="16">
    <location>
        <position position="86"/>
    </location>
    <ligand>
        <name>NAD(+)</name>
        <dbReference type="ChEBI" id="CHEBI:57540"/>
    </ligand>
</feature>
<feature type="binding site" evidence="13">
    <location>
        <position position="138"/>
    </location>
    <ligand>
        <name>sn-glycerol 3-phosphate</name>
        <dbReference type="ChEBI" id="CHEBI:57597"/>
    </ligand>
</feature>
<evidence type="ECO:0000256" key="12">
    <source>
        <dbReference type="ARBA" id="ARBA00080511"/>
    </source>
</evidence>
<dbReference type="InterPro" id="IPR008927">
    <property type="entry name" value="6-PGluconate_DH-like_C_sf"/>
</dbReference>
<feature type="domain" description="Glycerol-3-phosphate dehydrogenase NAD-dependent N-terminal" evidence="18">
    <location>
        <begin position="6"/>
        <end position="161"/>
    </location>
</feature>
<dbReference type="Pfam" id="PF07479">
    <property type="entry name" value="NAD_Gly3P_dh_C"/>
    <property type="match status" value="1"/>
</dbReference>
<dbReference type="GO" id="GO:0051287">
    <property type="term" value="F:NAD binding"/>
    <property type="evidence" value="ECO:0007669"/>
    <property type="project" value="InterPro"/>
</dbReference>
<feature type="binding site" evidence="16">
    <location>
        <begin position="11"/>
        <end position="16"/>
    </location>
    <ligand>
        <name>NAD(+)</name>
        <dbReference type="ChEBI" id="CHEBI:57540"/>
    </ligand>
</feature>
<evidence type="ECO:0000256" key="6">
    <source>
        <dbReference type="ARBA" id="ARBA00023098"/>
    </source>
</evidence>
<feature type="binding site" evidence="13">
    <location>
        <position position="258"/>
    </location>
    <ligand>
        <name>sn-glycerol 3-phosphate</name>
        <dbReference type="ChEBI" id="CHEBI:57597"/>
    </ligand>
</feature>
<dbReference type="EMBL" id="CP002106">
    <property type="protein sequence ID" value="ADK68031.1"/>
    <property type="molecule type" value="Genomic_DNA"/>
</dbReference>
<dbReference type="RefSeq" id="WP_013251783.1">
    <property type="nucleotide sequence ID" value="NC_014363.1"/>
</dbReference>
<feature type="binding site" evidence="13">
    <location>
        <position position="15"/>
    </location>
    <ligand>
        <name>NADPH</name>
        <dbReference type="ChEBI" id="CHEBI:57783"/>
    </ligand>
</feature>
<evidence type="ECO:0000256" key="1">
    <source>
        <dbReference type="ARBA" id="ARBA00011009"/>
    </source>
</evidence>
<feature type="binding site" evidence="13">
    <location>
        <position position="257"/>
    </location>
    <ligand>
        <name>sn-glycerol 3-phosphate</name>
        <dbReference type="ChEBI" id="CHEBI:57597"/>
    </ligand>
</feature>
<evidence type="ECO:0000313" key="20">
    <source>
        <dbReference type="EMBL" id="ADK68031.1"/>
    </source>
</evidence>
<feature type="binding site" evidence="13">
    <location>
        <position position="35"/>
    </location>
    <ligand>
        <name>NADPH</name>
        <dbReference type="ChEBI" id="CHEBI:57783"/>
    </ligand>
</feature>
<dbReference type="AlphaFoldDB" id="E1R067"/>
<dbReference type="eggNOG" id="COG0240">
    <property type="taxonomic scope" value="Bacteria"/>
</dbReference>
<dbReference type="KEGG" id="ols:Olsu_0920"/>
<accession>E1R067</accession>
<dbReference type="InterPro" id="IPR036291">
    <property type="entry name" value="NAD(P)-bd_dom_sf"/>
</dbReference>
<proteinExistence type="inferred from homology"/>
<sequence>MTLVDKVALIGSGSWGTAASGLVAPHVRELCMWTRTTTVAEAINATHHNPRHLTDYELPERVRASDSLESALDGASAIVMAVPSAFLRATARSMAPHVGQDTPVIVLTKGIEPGTHLLMADVLAGELGNPARMVALSGPNHAEEICLGKVSAAVAASRDEGLACLSQGLFMSPTFRVYQTNDLTGVEVCAAVKNVMAIACGICVGLGFGDNTLAALMTRGLAEIGRISSALGGEAITCMGLAGMGDLVATCTSQHSRNRTFGEAFARGESLASYERRTGMVVEGARTALSAWELACELSIEAPLTTAVHAILYGNARLDEVVDSLLDRRARVEFYGLTTNE</sequence>
<dbReference type="Gene3D" id="3.40.50.720">
    <property type="entry name" value="NAD(P)-binding Rossmann-like Domain"/>
    <property type="match status" value="1"/>
</dbReference>
<evidence type="ECO:0000256" key="14">
    <source>
        <dbReference type="PIRSR" id="PIRSR000114-1"/>
    </source>
</evidence>
<dbReference type="FunFam" id="3.40.50.720:FF:000019">
    <property type="entry name" value="Glycerol-3-phosphate dehydrogenase [NAD(P)+]"/>
    <property type="match status" value="1"/>
</dbReference>
<dbReference type="GO" id="GO:0046167">
    <property type="term" value="P:glycerol-3-phosphate biosynthetic process"/>
    <property type="evidence" value="ECO:0007669"/>
    <property type="project" value="UniProtKB-UniRule"/>
</dbReference>
<dbReference type="STRING" id="633147.Olsu_0920"/>
<dbReference type="UniPathway" id="UPA00940"/>
<dbReference type="GO" id="GO:0046168">
    <property type="term" value="P:glycerol-3-phosphate catabolic process"/>
    <property type="evidence" value="ECO:0007669"/>
    <property type="project" value="InterPro"/>
</dbReference>
<evidence type="ECO:0000256" key="11">
    <source>
        <dbReference type="ARBA" id="ARBA00069372"/>
    </source>
</evidence>
<dbReference type="SUPFAM" id="SSF51735">
    <property type="entry name" value="NAD(P)-binding Rossmann-fold domains"/>
    <property type="match status" value="1"/>
</dbReference>
<dbReference type="PRINTS" id="PR00077">
    <property type="entry name" value="GPDHDRGNASE"/>
</dbReference>
<feature type="binding site" evidence="13">
    <location>
        <position position="256"/>
    </location>
    <ligand>
        <name>sn-glycerol 3-phosphate</name>
        <dbReference type="ChEBI" id="CHEBI:57597"/>
    </ligand>
</feature>
<dbReference type="PATRIC" id="fig|633147.7.peg.627"/>
<evidence type="ECO:0000256" key="16">
    <source>
        <dbReference type="PIRSR" id="PIRSR000114-3"/>
    </source>
</evidence>